<sequence length="436" mass="47478">MPLTDILNAHRPELKSYEVLYKHFHSNPELSNQEIETSTAIVNHLSAISSDFDIKTNIGGYGVAAVFHNGPGPIVLSRADMDALPIEERTGLPYASTKRVIDVHGKEQPVMHACGHDMHITCLLAYAELMVSARQSWHGTIVLIFQPAEERGTGAQRMVDDGLYDPERHNVPIPDVVFSGHVVPARAGVIGIRPGTMASSCDNLRVTFHGRGGHASMPERLIDPIVMASSTVMRLQTLVSREVHPSEHAVVTCASFISGSTTAENVVSDDATITLDIRANDETTRQKLYNGVLRIVKAESAASNAVVEPTITPTRSFPVTYNNASVTERVGKAFHDHFRPGDETYVADYPRLSFSEDFCILASAVESPSLLFAYGCTEPEKVDLAQKEGTLAESIPGNHSSLFAPQIFPTMQVGIDAYALSALAWLSEDKRRSDSS</sequence>
<dbReference type="InterPro" id="IPR036264">
    <property type="entry name" value="Bact_exopeptidase_dim_dom"/>
</dbReference>
<dbReference type="InterPro" id="IPR017439">
    <property type="entry name" value="Amidohydrolase"/>
</dbReference>
<reference evidence="3 4" key="1">
    <citation type="journal article" date="2020" name="Genome Biol. Evol.">
        <title>Comparative genomics of Sclerotiniaceae.</title>
        <authorList>
            <person name="Valero Jimenez C.A."/>
            <person name="Steentjes M."/>
            <person name="Scholten O.E."/>
            <person name="Van Kan J.A.L."/>
        </authorList>
    </citation>
    <scope>NUCLEOTIDE SEQUENCE [LARGE SCALE GENOMIC DNA]</scope>
    <source>
        <strain evidence="3 4">B1</strain>
    </source>
</reference>
<dbReference type="NCBIfam" id="TIGR01891">
    <property type="entry name" value="amidohydrolases"/>
    <property type="match status" value="1"/>
</dbReference>
<proteinExistence type="inferred from homology"/>
<feature type="domain" description="Peptidase M20 dimerisation" evidence="2">
    <location>
        <begin position="204"/>
        <end position="300"/>
    </location>
</feature>
<dbReference type="Pfam" id="PF01546">
    <property type="entry name" value="Peptidase_M20"/>
    <property type="match status" value="1"/>
</dbReference>
<comment type="similarity">
    <text evidence="1">Belongs to the peptidase M20A family.</text>
</comment>
<dbReference type="PANTHER" id="PTHR11014">
    <property type="entry name" value="PEPTIDASE M20 FAMILY MEMBER"/>
    <property type="match status" value="1"/>
</dbReference>
<accession>A0ABQ7IUP9</accession>
<evidence type="ECO:0000259" key="2">
    <source>
        <dbReference type="Pfam" id="PF07687"/>
    </source>
</evidence>
<evidence type="ECO:0000313" key="3">
    <source>
        <dbReference type="EMBL" id="KAF7934690.1"/>
    </source>
</evidence>
<dbReference type="InterPro" id="IPR002933">
    <property type="entry name" value="Peptidase_M20"/>
</dbReference>
<evidence type="ECO:0000256" key="1">
    <source>
        <dbReference type="ARBA" id="ARBA00006247"/>
    </source>
</evidence>
<dbReference type="RefSeq" id="XP_038812884.1">
    <property type="nucleotide sequence ID" value="XM_038950355.1"/>
</dbReference>
<dbReference type="PANTHER" id="PTHR11014:SF63">
    <property type="entry name" value="METALLOPEPTIDASE, PUTATIVE (AFU_ORTHOLOGUE AFUA_6G09600)-RELATED"/>
    <property type="match status" value="1"/>
</dbReference>
<dbReference type="Gene3D" id="3.40.630.10">
    <property type="entry name" value="Zn peptidases"/>
    <property type="match status" value="1"/>
</dbReference>
<evidence type="ECO:0000313" key="4">
    <source>
        <dbReference type="Proteomes" id="UP000783213"/>
    </source>
</evidence>
<dbReference type="SUPFAM" id="SSF55031">
    <property type="entry name" value="Bacterial exopeptidase dimerisation domain"/>
    <property type="match status" value="1"/>
</dbReference>
<name>A0ABQ7IUP9_9HELO</name>
<comment type="caution">
    <text evidence="3">The sequence shown here is derived from an EMBL/GenBank/DDBJ whole genome shotgun (WGS) entry which is preliminary data.</text>
</comment>
<dbReference type="Gene3D" id="3.30.70.360">
    <property type="match status" value="1"/>
</dbReference>
<dbReference type="EMBL" id="RCSX01000005">
    <property type="protein sequence ID" value="KAF7934690.1"/>
    <property type="molecule type" value="Genomic_DNA"/>
</dbReference>
<dbReference type="Pfam" id="PF07687">
    <property type="entry name" value="M20_dimer"/>
    <property type="match status" value="1"/>
</dbReference>
<protein>
    <recommendedName>
        <fullName evidence="2">Peptidase M20 dimerisation domain-containing protein</fullName>
    </recommendedName>
</protein>
<dbReference type="GeneID" id="62229509"/>
<gene>
    <name evidence="3" type="ORF">EAE98_002735</name>
</gene>
<organism evidence="3 4">
    <name type="scientific">Botrytis deweyae</name>
    <dbReference type="NCBI Taxonomy" id="2478750"/>
    <lineage>
        <taxon>Eukaryota</taxon>
        <taxon>Fungi</taxon>
        <taxon>Dikarya</taxon>
        <taxon>Ascomycota</taxon>
        <taxon>Pezizomycotina</taxon>
        <taxon>Leotiomycetes</taxon>
        <taxon>Helotiales</taxon>
        <taxon>Sclerotiniaceae</taxon>
        <taxon>Botrytis</taxon>
    </lineage>
</organism>
<keyword evidence="4" id="KW-1185">Reference proteome</keyword>
<dbReference type="InterPro" id="IPR011650">
    <property type="entry name" value="Peptidase_M20_dimer"/>
</dbReference>
<dbReference type="PIRSF" id="PIRSF005962">
    <property type="entry name" value="Pept_M20D_amidohydro"/>
    <property type="match status" value="1"/>
</dbReference>
<dbReference type="Proteomes" id="UP000783213">
    <property type="component" value="Unassembled WGS sequence"/>
</dbReference>
<dbReference type="SUPFAM" id="SSF53187">
    <property type="entry name" value="Zn-dependent exopeptidases"/>
    <property type="match status" value="1"/>
</dbReference>